<comment type="caution">
    <text evidence="2">The sequence shown here is derived from an EMBL/GenBank/DDBJ whole genome shotgun (WGS) entry which is preliminary data.</text>
</comment>
<protein>
    <submittedName>
        <fullName evidence="2">Uncharacterized protein</fullName>
    </submittedName>
</protein>
<evidence type="ECO:0000313" key="3">
    <source>
        <dbReference type="Proteomes" id="UP000314294"/>
    </source>
</evidence>
<sequence>MPEAKLLLTVSVLWAGDEVKTEPRRRKAMRNSAPDLDQEAKARGQARLDQRHLEAYRNVHRLRDALCRRYAALLTGKVLSQRARLQRSDEAATARAQRETKQIFDLQKQLAERGHLRSHHDLEDFYGSIKYNCPPSQLHSSLEDVKKRS</sequence>
<accession>A0A4Z2HLI3</accession>
<dbReference type="Proteomes" id="UP000314294">
    <property type="component" value="Unassembled WGS sequence"/>
</dbReference>
<dbReference type="EMBL" id="SRLO01000215">
    <property type="protein sequence ID" value="TNN66686.1"/>
    <property type="molecule type" value="Genomic_DNA"/>
</dbReference>
<organism evidence="2 3">
    <name type="scientific">Liparis tanakae</name>
    <name type="common">Tanaka's snailfish</name>
    <dbReference type="NCBI Taxonomy" id="230148"/>
    <lineage>
        <taxon>Eukaryota</taxon>
        <taxon>Metazoa</taxon>
        <taxon>Chordata</taxon>
        <taxon>Craniata</taxon>
        <taxon>Vertebrata</taxon>
        <taxon>Euteleostomi</taxon>
        <taxon>Actinopterygii</taxon>
        <taxon>Neopterygii</taxon>
        <taxon>Teleostei</taxon>
        <taxon>Neoteleostei</taxon>
        <taxon>Acanthomorphata</taxon>
        <taxon>Eupercaria</taxon>
        <taxon>Perciformes</taxon>
        <taxon>Cottioidei</taxon>
        <taxon>Cottales</taxon>
        <taxon>Liparidae</taxon>
        <taxon>Liparis</taxon>
    </lineage>
</organism>
<evidence type="ECO:0000256" key="1">
    <source>
        <dbReference type="SAM" id="MobiDB-lite"/>
    </source>
</evidence>
<proteinExistence type="predicted"/>
<name>A0A4Z2HLI3_9TELE</name>
<feature type="region of interest" description="Disordered" evidence="1">
    <location>
        <begin position="21"/>
        <end position="46"/>
    </location>
</feature>
<gene>
    <name evidence="2" type="ORF">EYF80_023075</name>
</gene>
<dbReference type="AlphaFoldDB" id="A0A4Z2HLI3"/>
<dbReference type="OrthoDB" id="6131651at2759"/>
<keyword evidence="3" id="KW-1185">Reference proteome</keyword>
<reference evidence="2 3" key="1">
    <citation type="submission" date="2019-03" db="EMBL/GenBank/DDBJ databases">
        <title>First draft genome of Liparis tanakae, snailfish: a comprehensive survey of snailfish specific genes.</title>
        <authorList>
            <person name="Kim W."/>
            <person name="Song I."/>
            <person name="Jeong J.-H."/>
            <person name="Kim D."/>
            <person name="Kim S."/>
            <person name="Ryu S."/>
            <person name="Song J.Y."/>
            <person name="Lee S.K."/>
        </authorList>
    </citation>
    <scope>NUCLEOTIDE SEQUENCE [LARGE SCALE GENOMIC DNA]</scope>
    <source>
        <tissue evidence="2">Muscle</tissue>
    </source>
</reference>
<evidence type="ECO:0000313" key="2">
    <source>
        <dbReference type="EMBL" id="TNN66686.1"/>
    </source>
</evidence>